<protein>
    <submittedName>
        <fullName evidence="1">Uncharacterized protein</fullName>
    </submittedName>
</protein>
<sequence>MRLIKGLGVAQIKLRDLQIMLMIQPRYFVKHLNIYAFIRLQANRQFVLRQVLPGLFKEIQFRRLEINHDFRALGWQTLAGAQIEWHARPTPVIDVDADRDESFGVAAFIRALFFQIARHLLTLRKARGVLTTNRFFTHVGAINTAQRFQHFDFFIANTVGAQVRRR</sequence>
<dbReference type="EMBL" id="CQPA01000024">
    <property type="protein sequence ID" value="CNU49989.1"/>
    <property type="molecule type" value="Genomic_DNA"/>
</dbReference>
<dbReference type="AlphaFoldDB" id="A0A655D7Y9"/>
<organism evidence="1 2">
    <name type="scientific">Salmonella enterica subsp. enterica serovar Bovismorbificans</name>
    <dbReference type="NCBI Taxonomy" id="58097"/>
    <lineage>
        <taxon>Bacteria</taxon>
        <taxon>Pseudomonadati</taxon>
        <taxon>Pseudomonadota</taxon>
        <taxon>Gammaproteobacteria</taxon>
        <taxon>Enterobacterales</taxon>
        <taxon>Enterobacteriaceae</taxon>
        <taxon>Salmonella</taxon>
    </lineage>
</organism>
<reference evidence="1 2" key="1">
    <citation type="submission" date="2015-03" db="EMBL/GenBank/DDBJ databases">
        <authorList>
            <consortium name="Pathogen Informatics"/>
        </authorList>
    </citation>
    <scope>NUCLEOTIDE SEQUENCE [LARGE SCALE GENOMIC DNA]</scope>
    <source>
        <strain evidence="1 2">A1104</strain>
    </source>
</reference>
<evidence type="ECO:0000313" key="1">
    <source>
        <dbReference type="EMBL" id="CNU49989.1"/>
    </source>
</evidence>
<name>A0A655D7Y9_SALET</name>
<proteinExistence type="predicted"/>
<evidence type="ECO:0000313" key="2">
    <source>
        <dbReference type="Proteomes" id="UP000041314"/>
    </source>
</evidence>
<dbReference type="Proteomes" id="UP000041314">
    <property type="component" value="Unassembled WGS sequence"/>
</dbReference>
<accession>A0A655D7Y9</accession>
<gene>
    <name evidence="1" type="ORF">ERS008198_02922</name>
</gene>